<dbReference type="EMBL" id="CAUJNA010003847">
    <property type="protein sequence ID" value="CAJ1410915.1"/>
    <property type="molecule type" value="Genomic_DNA"/>
</dbReference>
<evidence type="ECO:0000313" key="4">
    <source>
        <dbReference type="Proteomes" id="UP001178507"/>
    </source>
</evidence>
<feature type="coiled-coil region" evidence="1">
    <location>
        <begin position="63"/>
        <end position="104"/>
    </location>
</feature>
<protein>
    <submittedName>
        <fullName evidence="3">Uncharacterized protein</fullName>
    </submittedName>
</protein>
<accession>A0AA36NFN6</accession>
<dbReference type="Proteomes" id="UP001178507">
    <property type="component" value="Unassembled WGS sequence"/>
</dbReference>
<evidence type="ECO:0000313" key="3">
    <source>
        <dbReference type="EMBL" id="CAJ1410915.1"/>
    </source>
</evidence>
<keyword evidence="4" id="KW-1185">Reference proteome</keyword>
<feature type="region of interest" description="Disordered" evidence="2">
    <location>
        <begin position="1"/>
        <end position="34"/>
    </location>
</feature>
<comment type="caution">
    <text evidence="3">The sequence shown here is derived from an EMBL/GenBank/DDBJ whole genome shotgun (WGS) entry which is preliminary data.</text>
</comment>
<proteinExistence type="predicted"/>
<evidence type="ECO:0000256" key="1">
    <source>
        <dbReference type="SAM" id="Coils"/>
    </source>
</evidence>
<organism evidence="3 4">
    <name type="scientific">Effrenium voratum</name>
    <dbReference type="NCBI Taxonomy" id="2562239"/>
    <lineage>
        <taxon>Eukaryota</taxon>
        <taxon>Sar</taxon>
        <taxon>Alveolata</taxon>
        <taxon>Dinophyceae</taxon>
        <taxon>Suessiales</taxon>
        <taxon>Symbiodiniaceae</taxon>
        <taxon>Effrenium</taxon>
    </lineage>
</organism>
<sequence>MIANAQASPEEPVARQVRREKGSGKPAWSAWSAAKDSQVPATGFDALAGQGAHWNEEFLWRENRQLRHEVESWQAEAAARQRETAELRLEAAQLQAELHAERSRSHQLAAKLEGAPASSSSCFQACDDGGYARGSFDTDWLRAKRLASAAWMDPTLQKGASQSSDLATMATRHAGEVAELQLRHSLALQELQSQADVALGRSRLAEERAARLERSQARLLRALDQHFKARAVALPFALWREAALRSFSAQQKSALLRGASRQAAQAVLSVITKAARLLLQFAFDVWRVSLEVVRTVQGFEVEHQSVLARQARADGALLQLALRCARRRLLGQCVRLWCSLLRGRIAERIARSGKDEQSAWRLELLQHVFREKAKDSHANLVVSCWKAWHQAACLASRERAFDTAQSHVLHLQGRLSDLRLLSVGASVQVQSRFLIRACFASWHHFRCLQQAVDSREELQHLRVTMSKLCYSRNFTIQRMAKRANEGAAGMCLILAWRIWRRLRTEAAVIQDCDAVQVLLRRLQEEWTRQQDLQQQQDAAEERDSSRLKQILELEAKFQAACLPSGSRIWAKFHIHEH</sequence>
<dbReference type="AlphaFoldDB" id="A0AA36NFN6"/>
<gene>
    <name evidence="3" type="ORF">EVOR1521_LOCUS31639</name>
</gene>
<evidence type="ECO:0000256" key="2">
    <source>
        <dbReference type="SAM" id="MobiDB-lite"/>
    </source>
</evidence>
<keyword evidence="1" id="KW-0175">Coiled coil</keyword>
<reference evidence="3" key="1">
    <citation type="submission" date="2023-08" db="EMBL/GenBank/DDBJ databases">
        <authorList>
            <person name="Chen Y."/>
            <person name="Shah S."/>
            <person name="Dougan E. K."/>
            <person name="Thang M."/>
            <person name="Chan C."/>
        </authorList>
    </citation>
    <scope>NUCLEOTIDE SEQUENCE</scope>
</reference>
<name>A0AA36NFN6_9DINO</name>